<dbReference type="Proteomes" id="UP001159405">
    <property type="component" value="Unassembled WGS sequence"/>
</dbReference>
<accession>A0ABN8P9X2</accession>
<dbReference type="InterPro" id="IPR052787">
    <property type="entry name" value="MAVS"/>
</dbReference>
<organism evidence="2 3">
    <name type="scientific">Porites lobata</name>
    <dbReference type="NCBI Taxonomy" id="104759"/>
    <lineage>
        <taxon>Eukaryota</taxon>
        <taxon>Metazoa</taxon>
        <taxon>Cnidaria</taxon>
        <taxon>Anthozoa</taxon>
        <taxon>Hexacorallia</taxon>
        <taxon>Scleractinia</taxon>
        <taxon>Fungiina</taxon>
        <taxon>Poritidae</taxon>
        <taxon>Porites</taxon>
    </lineage>
</organism>
<dbReference type="PANTHER" id="PTHR21446">
    <property type="entry name" value="DUF3504 DOMAIN-CONTAINING PROTEIN"/>
    <property type="match status" value="1"/>
</dbReference>
<evidence type="ECO:0000313" key="3">
    <source>
        <dbReference type="Proteomes" id="UP001159405"/>
    </source>
</evidence>
<dbReference type="Gene3D" id="1.10.443.10">
    <property type="entry name" value="Intergrase catalytic core"/>
    <property type="match status" value="1"/>
</dbReference>
<proteinExistence type="predicted"/>
<comment type="caution">
    <text evidence="2">The sequence shown here is derived from an EMBL/GenBank/DDBJ whole genome shotgun (WGS) entry which is preliminary data.</text>
</comment>
<keyword evidence="1" id="KW-0233">DNA recombination</keyword>
<evidence type="ECO:0000256" key="1">
    <source>
        <dbReference type="ARBA" id="ARBA00023172"/>
    </source>
</evidence>
<keyword evidence="3" id="KW-1185">Reference proteome</keyword>
<name>A0ABN8P9X2_9CNID</name>
<dbReference type="PANTHER" id="PTHR21446:SF12">
    <property type="entry name" value="POTASSIUM CHANNEL TETRAMERIZATION DOMAIN CONTAINING 1"/>
    <property type="match status" value="1"/>
</dbReference>
<evidence type="ECO:0000313" key="2">
    <source>
        <dbReference type="EMBL" id="CAH3139274.1"/>
    </source>
</evidence>
<dbReference type="SUPFAM" id="SSF56349">
    <property type="entry name" value="DNA breaking-rejoining enzymes"/>
    <property type="match status" value="1"/>
</dbReference>
<dbReference type="InterPro" id="IPR013762">
    <property type="entry name" value="Integrase-like_cat_sf"/>
</dbReference>
<sequence length="462" mass="53652">MEPEPVRKRFKQLTNEEIQQLVEAKDSENTRRATKNAVATFLAFCNEVTPEEPVKNTESLEKMSKNELNELLTNFWPNARKKNGENYKKTALMGLRFGLQRHFLLKRDFDIINDGEFSKSNQVYETAVVELRRQGFGRVDHHRPISKEDLEKIQSCYNPSSPDPKSLQQVVWFNLMFHLIRRGRENLRLLTKQTFAVQADATGKKYVYQALDELDKNHRGKDQPDFFFILFYFFFINRDLYYHYITYNTFTTKFKFCCQPDDSPGEGRMYERPNSPYCPVKTFELYLSKLNPSLSCLWQRPKVRESFSESDEVWYCNAPLGKNTLATLMSSISKEIQLSYQYTNHCIRETAVSLLDECNFEARHIMRVSGHKSESSIRSYSRRLSEVKQNEISHSLSTACFESLERQEQTAEADCPLVGNTVPRSPITMQNFASQSQETVNFNAGAFSGATVTINFYQGNSK</sequence>
<dbReference type="EMBL" id="CALNXK010000062">
    <property type="protein sequence ID" value="CAH3139274.1"/>
    <property type="molecule type" value="Genomic_DNA"/>
</dbReference>
<evidence type="ECO:0008006" key="4">
    <source>
        <dbReference type="Google" id="ProtNLM"/>
    </source>
</evidence>
<gene>
    <name evidence="2" type="ORF">PLOB_00040582</name>
</gene>
<reference evidence="2 3" key="1">
    <citation type="submission" date="2022-05" db="EMBL/GenBank/DDBJ databases">
        <authorList>
            <consortium name="Genoscope - CEA"/>
            <person name="William W."/>
        </authorList>
    </citation>
    <scope>NUCLEOTIDE SEQUENCE [LARGE SCALE GENOMIC DNA]</scope>
</reference>
<protein>
    <recommendedName>
        <fullName evidence="4">DUF3504 domain-containing protein</fullName>
    </recommendedName>
</protein>
<dbReference type="InterPro" id="IPR011010">
    <property type="entry name" value="DNA_brk_join_enz"/>
</dbReference>